<dbReference type="AlphaFoldDB" id="A0A1H8ZYR7"/>
<name>A0A1H8ZYR7_9ACTN</name>
<feature type="region of interest" description="Disordered" evidence="1">
    <location>
        <begin position="192"/>
        <end position="239"/>
    </location>
</feature>
<feature type="compositionally biased region" description="Basic and acidic residues" evidence="1">
    <location>
        <begin position="18"/>
        <end position="30"/>
    </location>
</feature>
<proteinExistence type="predicted"/>
<evidence type="ECO:0000256" key="2">
    <source>
        <dbReference type="SAM" id="Phobius"/>
    </source>
</evidence>
<keyword evidence="2" id="KW-0812">Transmembrane</keyword>
<evidence type="ECO:0000256" key="1">
    <source>
        <dbReference type="SAM" id="MobiDB-lite"/>
    </source>
</evidence>
<dbReference type="Proteomes" id="UP000199055">
    <property type="component" value="Unassembled WGS sequence"/>
</dbReference>
<dbReference type="InterPro" id="IPR019051">
    <property type="entry name" value="Trp_biosyn_TM_oprn/chp"/>
</dbReference>
<accession>A0A1H8ZYR7</accession>
<dbReference type="Pfam" id="PF09534">
    <property type="entry name" value="Trp_oprn_chp"/>
    <property type="match status" value="1"/>
</dbReference>
<feature type="region of interest" description="Disordered" evidence="1">
    <location>
        <begin position="1"/>
        <end position="36"/>
    </location>
</feature>
<evidence type="ECO:0000313" key="4">
    <source>
        <dbReference type="Proteomes" id="UP000199055"/>
    </source>
</evidence>
<dbReference type="RefSeq" id="WP_425443066.1">
    <property type="nucleotide sequence ID" value="NZ_FOET01000001.1"/>
</dbReference>
<feature type="transmembrane region" description="Helical" evidence="2">
    <location>
        <begin position="43"/>
        <end position="67"/>
    </location>
</feature>
<reference evidence="3 4" key="1">
    <citation type="submission" date="2016-10" db="EMBL/GenBank/DDBJ databases">
        <authorList>
            <person name="de Groot N.N."/>
        </authorList>
    </citation>
    <scope>NUCLEOTIDE SEQUENCE [LARGE SCALE GENOMIC DNA]</scope>
    <source>
        <strain evidence="3 4">CGMCC 4.3519</strain>
    </source>
</reference>
<gene>
    <name evidence="3" type="ORF">SAMN05216481_101781</name>
</gene>
<dbReference type="InterPro" id="IPR011746">
    <property type="entry name" value="Trp_synth-assoc_CHP"/>
</dbReference>
<keyword evidence="2" id="KW-1133">Transmembrane helix</keyword>
<organism evidence="3 4">
    <name type="scientific">Streptomyces radiopugnans</name>
    <dbReference type="NCBI Taxonomy" id="403935"/>
    <lineage>
        <taxon>Bacteria</taxon>
        <taxon>Bacillati</taxon>
        <taxon>Actinomycetota</taxon>
        <taxon>Actinomycetes</taxon>
        <taxon>Kitasatosporales</taxon>
        <taxon>Streptomycetaceae</taxon>
        <taxon>Streptomyces</taxon>
    </lineage>
</organism>
<feature type="transmembrane region" description="Helical" evidence="2">
    <location>
        <begin position="115"/>
        <end position="135"/>
    </location>
</feature>
<dbReference type="STRING" id="403935.SAMN05216481_101781"/>
<feature type="transmembrane region" description="Helical" evidence="2">
    <location>
        <begin position="87"/>
        <end position="108"/>
    </location>
</feature>
<keyword evidence="2" id="KW-0472">Membrane</keyword>
<evidence type="ECO:0000313" key="3">
    <source>
        <dbReference type="EMBL" id="SEP69397.1"/>
    </source>
</evidence>
<dbReference type="EMBL" id="FOET01000001">
    <property type="protein sequence ID" value="SEP69397.1"/>
    <property type="molecule type" value="Genomic_DNA"/>
</dbReference>
<protein>
    <submittedName>
        <fullName evidence="3">Trp region conserved hypothetical membrane protein</fullName>
    </submittedName>
</protein>
<feature type="transmembrane region" description="Helical" evidence="2">
    <location>
        <begin position="164"/>
        <end position="183"/>
    </location>
</feature>
<dbReference type="NCBIfam" id="TIGR02234">
    <property type="entry name" value="trp_oprn_chp"/>
    <property type="match status" value="1"/>
</dbReference>
<feature type="compositionally biased region" description="Pro residues" evidence="1">
    <location>
        <begin position="1"/>
        <end position="14"/>
    </location>
</feature>
<feature type="compositionally biased region" description="Basic and acidic residues" evidence="1">
    <location>
        <begin position="210"/>
        <end position="229"/>
    </location>
</feature>
<keyword evidence="4" id="KW-1185">Reference proteome</keyword>
<sequence length="239" mass="23556">MISPHTPPSSPEPAPRSAESREAGASREAEAPEVPAAPGARRALGAALTVGALGAAAVLVAAGQVWGEGTAVLARGEVPVRVEGGEVTGLPSALALVGLAALVAVFAVRRTGRTLVAALLALCGAGTVAAALGGAGDRSALEAKAAEASGLTRGAVEAVSFGPWPYVAALGGAALLAAGLLALRHGSRWPAMSGRHERADGAAAARGRRAAPDPDRPEELWKALDRGEDPTTGSGGNRS</sequence>